<feature type="region of interest" description="Disordered" evidence="1">
    <location>
        <begin position="1"/>
        <end position="28"/>
    </location>
</feature>
<accession>A0A2Z6PAI2</accession>
<protein>
    <recommendedName>
        <fullName evidence="2">Putative plant transposon protein domain-containing protein</fullName>
    </recommendedName>
</protein>
<dbReference type="OrthoDB" id="1436833at2759"/>
<dbReference type="Proteomes" id="UP000242715">
    <property type="component" value="Unassembled WGS sequence"/>
</dbReference>
<dbReference type="AlphaFoldDB" id="A0A2Z6PAI2"/>
<evidence type="ECO:0000313" key="3">
    <source>
        <dbReference type="EMBL" id="GAU52033.1"/>
    </source>
</evidence>
<feature type="domain" description="Putative plant transposon protein" evidence="2">
    <location>
        <begin position="79"/>
        <end position="277"/>
    </location>
</feature>
<dbReference type="Pfam" id="PF20167">
    <property type="entry name" value="Transposase_32"/>
    <property type="match status" value="1"/>
</dbReference>
<reference evidence="4" key="1">
    <citation type="journal article" date="2017" name="Front. Plant Sci.">
        <title>Climate Clever Clovers: New Paradigm to Reduce the Environmental Footprint of Ruminants by Breeding Low Methanogenic Forages Utilizing Haplotype Variation.</title>
        <authorList>
            <person name="Kaur P."/>
            <person name="Appels R."/>
            <person name="Bayer P.E."/>
            <person name="Keeble-Gagnere G."/>
            <person name="Wang J."/>
            <person name="Hirakawa H."/>
            <person name="Shirasawa K."/>
            <person name="Vercoe P."/>
            <person name="Stefanova K."/>
            <person name="Durmic Z."/>
            <person name="Nichols P."/>
            <person name="Revell C."/>
            <person name="Isobe S.N."/>
            <person name="Edwards D."/>
            <person name="Erskine W."/>
        </authorList>
    </citation>
    <scope>NUCLEOTIDE SEQUENCE [LARGE SCALE GENOMIC DNA]</scope>
    <source>
        <strain evidence="4">cv. Daliak</strain>
    </source>
</reference>
<organism evidence="3 4">
    <name type="scientific">Trifolium subterraneum</name>
    <name type="common">Subterranean clover</name>
    <dbReference type="NCBI Taxonomy" id="3900"/>
    <lineage>
        <taxon>Eukaryota</taxon>
        <taxon>Viridiplantae</taxon>
        <taxon>Streptophyta</taxon>
        <taxon>Embryophyta</taxon>
        <taxon>Tracheophyta</taxon>
        <taxon>Spermatophyta</taxon>
        <taxon>Magnoliopsida</taxon>
        <taxon>eudicotyledons</taxon>
        <taxon>Gunneridae</taxon>
        <taxon>Pentapetalae</taxon>
        <taxon>rosids</taxon>
        <taxon>fabids</taxon>
        <taxon>Fabales</taxon>
        <taxon>Fabaceae</taxon>
        <taxon>Papilionoideae</taxon>
        <taxon>50 kb inversion clade</taxon>
        <taxon>NPAAA clade</taxon>
        <taxon>Hologalegina</taxon>
        <taxon>IRL clade</taxon>
        <taxon>Trifolieae</taxon>
        <taxon>Trifolium</taxon>
    </lineage>
</organism>
<dbReference type="InterPro" id="IPR046796">
    <property type="entry name" value="Transposase_32_dom"/>
</dbReference>
<sequence>MAPKKNLSSKKAKTDAGSSKATTSRSTRSKSTAVFDAARFIGADQFERFKALQKRKIWAEKVFDILPTGMYRDFVEVVQERGWDKLLNPHETINEDLVREFYANAVPTDEDAPFSFTTMIRGHPLRFDRDAIHAYLGNPEIVVNEAGLCPYARILAQGNWNVDHMTKKLLVPDRNIKFNSAGFPLRAMRGDMKPKAQLTLLFILHNILPRSHLSDAPMNILGLLYCVHAGKDVDVARVIANEMKIIASSGVTDHTRPKCMLAFPALIMGLIKDERIPVPQHYHQTLERIDDVY</sequence>
<dbReference type="EMBL" id="DF976884">
    <property type="protein sequence ID" value="GAU52033.1"/>
    <property type="molecule type" value="Genomic_DNA"/>
</dbReference>
<proteinExistence type="predicted"/>
<evidence type="ECO:0000256" key="1">
    <source>
        <dbReference type="SAM" id="MobiDB-lite"/>
    </source>
</evidence>
<gene>
    <name evidence="3" type="ORF">TSUD_418690</name>
</gene>
<feature type="compositionally biased region" description="Low complexity" evidence="1">
    <location>
        <begin position="18"/>
        <end position="28"/>
    </location>
</feature>
<name>A0A2Z6PAI2_TRISU</name>
<keyword evidence="4" id="KW-1185">Reference proteome</keyword>
<evidence type="ECO:0000313" key="4">
    <source>
        <dbReference type="Proteomes" id="UP000242715"/>
    </source>
</evidence>
<feature type="non-terminal residue" evidence="3">
    <location>
        <position position="293"/>
    </location>
</feature>
<evidence type="ECO:0000259" key="2">
    <source>
        <dbReference type="Pfam" id="PF20167"/>
    </source>
</evidence>